<evidence type="ECO:0000256" key="7">
    <source>
        <dbReference type="ARBA" id="ARBA00022884"/>
    </source>
</evidence>
<dbReference type="FunFam" id="2.30.30.280:FF:000001">
    <property type="entry name" value="tRNA-specific 2-thiouridylase MnmA"/>
    <property type="match status" value="1"/>
</dbReference>
<dbReference type="GO" id="GO:0000049">
    <property type="term" value="F:tRNA binding"/>
    <property type="evidence" value="ECO:0007669"/>
    <property type="project" value="UniProtKB-KW"/>
</dbReference>
<evidence type="ECO:0000256" key="3">
    <source>
        <dbReference type="ARBA" id="ARBA00022679"/>
    </source>
</evidence>
<organism evidence="13 14">
    <name type="scientific">Anaerolinea thermophila</name>
    <dbReference type="NCBI Taxonomy" id="167964"/>
    <lineage>
        <taxon>Bacteria</taxon>
        <taxon>Bacillati</taxon>
        <taxon>Chloroflexota</taxon>
        <taxon>Anaerolineae</taxon>
        <taxon>Anaerolineales</taxon>
        <taxon>Anaerolineaceae</taxon>
        <taxon>Anaerolinea</taxon>
    </lineage>
</organism>
<keyword evidence="5" id="KW-0547">Nucleotide-binding</keyword>
<comment type="function">
    <text evidence="10">Catalyzes the 2-thiolation of uridine at the wobble position (U34) of tRNA, leading to the formation of s(2)U34.</text>
</comment>
<proteinExistence type="predicted"/>
<keyword evidence="2" id="KW-0820">tRNA-binding</keyword>
<dbReference type="InterPro" id="IPR023382">
    <property type="entry name" value="MnmA-like_central_sf"/>
</dbReference>
<evidence type="ECO:0000256" key="6">
    <source>
        <dbReference type="ARBA" id="ARBA00022840"/>
    </source>
</evidence>
<evidence type="ECO:0000256" key="10">
    <source>
        <dbReference type="ARBA" id="ARBA00056575"/>
    </source>
</evidence>
<evidence type="ECO:0000256" key="2">
    <source>
        <dbReference type="ARBA" id="ARBA00022555"/>
    </source>
</evidence>
<evidence type="ECO:0000259" key="12">
    <source>
        <dbReference type="Pfam" id="PF20259"/>
    </source>
</evidence>
<dbReference type="AlphaFoldDB" id="A0A101FWE1"/>
<evidence type="ECO:0000256" key="9">
    <source>
        <dbReference type="ARBA" id="ARBA00051542"/>
    </source>
</evidence>
<keyword evidence="6" id="KW-0067">ATP-binding</keyword>
<reference evidence="13 14" key="1">
    <citation type="journal article" date="2015" name="MBio">
        <title>Genome-Resolved Metagenomic Analysis Reveals Roles for Candidate Phyla and Other Microbial Community Members in Biogeochemical Transformations in Oil Reservoirs.</title>
        <authorList>
            <person name="Hu P."/>
            <person name="Tom L."/>
            <person name="Singh A."/>
            <person name="Thomas B.C."/>
            <person name="Baker B.J."/>
            <person name="Piceno Y.M."/>
            <person name="Andersen G.L."/>
            <person name="Banfield J.F."/>
        </authorList>
    </citation>
    <scope>NUCLEOTIDE SEQUENCE [LARGE SCALE GENOMIC DNA]</scope>
    <source>
        <strain evidence="13">46_16</strain>
    </source>
</reference>
<evidence type="ECO:0000256" key="1">
    <source>
        <dbReference type="ARBA" id="ARBA00011949"/>
    </source>
</evidence>
<evidence type="ECO:0000313" key="13">
    <source>
        <dbReference type="EMBL" id="KUK45699.1"/>
    </source>
</evidence>
<dbReference type="InterPro" id="IPR046884">
    <property type="entry name" value="MnmA-like_central"/>
</dbReference>
<dbReference type="Gene3D" id="2.40.30.10">
    <property type="entry name" value="Translation factors"/>
    <property type="match status" value="1"/>
</dbReference>
<evidence type="ECO:0000256" key="4">
    <source>
        <dbReference type="ARBA" id="ARBA00022694"/>
    </source>
</evidence>
<keyword evidence="4" id="KW-0819">tRNA processing</keyword>
<keyword evidence="8" id="KW-1015">Disulfide bond</keyword>
<dbReference type="EC" id="2.8.1.13" evidence="1"/>
<feature type="non-terminal residue" evidence="13">
    <location>
        <position position="1"/>
    </location>
</feature>
<accession>A0A101FWE1</accession>
<dbReference type="Gene3D" id="2.30.30.280">
    <property type="entry name" value="Adenine nucleotide alpha hydrolases-like domains"/>
    <property type="match status" value="1"/>
</dbReference>
<keyword evidence="7" id="KW-0694">RNA-binding</keyword>
<dbReference type="EMBL" id="LGFU01000184">
    <property type="protein sequence ID" value="KUK45699.1"/>
    <property type="molecule type" value="Genomic_DNA"/>
</dbReference>
<name>A0A101FWE1_9CHLR</name>
<dbReference type="PANTHER" id="PTHR11933:SF5">
    <property type="entry name" value="MITOCHONDRIAL TRNA-SPECIFIC 2-THIOURIDYLASE 1"/>
    <property type="match status" value="1"/>
</dbReference>
<gene>
    <name evidence="13" type="ORF">XD73_1425</name>
</gene>
<sequence length="172" mass="19140">LPVADRQDSQDLCFLGNVDYRDFLQRYAPESYDQGEIVDPHGNELGQHEGLALYTIGQRKGIRIAAAEPYYVIDKDVKNNRLIVGFAEQTGKSALIAVQPCWISGEVPEPGQVFEVMIRYRATPEEAVLANASETEFRLEFKKPLRGITPGQVAVLYRGEECLGGGIIQHFA</sequence>
<comment type="caution">
    <text evidence="13">The sequence shown here is derived from an EMBL/GenBank/DDBJ whole genome shotgun (WGS) entry which is preliminary data.</text>
</comment>
<dbReference type="GO" id="GO:0002143">
    <property type="term" value="P:tRNA wobble position uridine thiolation"/>
    <property type="evidence" value="ECO:0007669"/>
    <property type="project" value="TreeGrafter"/>
</dbReference>
<feature type="domain" description="tRNA-specific 2-thiouridylase MnmA-like C-terminal" evidence="11">
    <location>
        <begin position="94"/>
        <end position="168"/>
    </location>
</feature>
<evidence type="ECO:0000259" key="11">
    <source>
        <dbReference type="Pfam" id="PF20258"/>
    </source>
</evidence>
<dbReference type="Pfam" id="PF20258">
    <property type="entry name" value="tRNA_Me_trans_C"/>
    <property type="match status" value="1"/>
</dbReference>
<dbReference type="GO" id="GO:0103016">
    <property type="term" value="F:tRNA-uridine 2-sulfurtransferase activity"/>
    <property type="evidence" value="ECO:0007669"/>
    <property type="project" value="UniProtKB-EC"/>
</dbReference>
<dbReference type="Pfam" id="PF20259">
    <property type="entry name" value="tRNA_Me_trans_M"/>
    <property type="match status" value="1"/>
</dbReference>
<keyword evidence="3" id="KW-0808">Transferase</keyword>
<dbReference type="GO" id="GO:0005524">
    <property type="term" value="F:ATP binding"/>
    <property type="evidence" value="ECO:0007669"/>
    <property type="project" value="UniProtKB-KW"/>
</dbReference>
<dbReference type="PANTHER" id="PTHR11933">
    <property type="entry name" value="TRNA 5-METHYLAMINOMETHYL-2-THIOURIDYLATE -METHYLTRANSFERASE"/>
    <property type="match status" value="1"/>
</dbReference>
<dbReference type="Proteomes" id="UP000064249">
    <property type="component" value="Unassembled WGS sequence"/>
</dbReference>
<protein>
    <recommendedName>
        <fullName evidence="1">tRNA-uridine 2-sulfurtransferase</fullName>
        <ecNumber evidence="1">2.8.1.13</ecNumber>
    </recommendedName>
</protein>
<evidence type="ECO:0000256" key="8">
    <source>
        <dbReference type="ARBA" id="ARBA00023157"/>
    </source>
</evidence>
<dbReference type="PATRIC" id="fig|167964.4.peg.63"/>
<feature type="domain" description="tRNA-specific 2-thiouridylase MnmA-like central" evidence="12">
    <location>
        <begin position="21"/>
        <end position="85"/>
    </location>
</feature>
<evidence type="ECO:0000256" key="5">
    <source>
        <dbReference type="ARBA" id="ARBA00022741"/>
    </source>
</evidence>
<dbReference type="InterPro" id="IPR046885">
    <property type="entry name" value="MnmA-like_C"/>
</dbReference>
<evidence type="ECO:0000313" key="14">
    <source>
        <dbReference type="Proteomes" id="UP000064249"/>
    </source>
</evidence>
<comment type="catalytic activity">
    <reaction evidence="9">
        <text>S-sulfanyl-L-cysteinyl-[protein] + uridine(34) in tRNA + AH2 + ATP = 2-thiouridine(34) in tRNA + L-cysteinyl-[protein] + A + AMP + diphosphate + H(+)</text>
        <dbReference type="Rhea" id="RHEA:47032"/>
        <dbReference type="Rhea" id="RHEA-COMP:10131"/>
        <dbReference type="Rhea" id="RHEA-COMP:11726"/>
        <dbReference type="Rhea" id="RHEA-COMP:11727"/>
        <dbReference type="Rhea" id="RHEA-COMP:11728"/>
        <dbReference type="ChEBI" id="CHEBI:13193"/>
        <dbReference type="ChEBI" id="CHEBI:15378"/>
        <dbReference type="ChEBI" id="CHEBI:17499"/>
        <dbReference type="ChEBI" id="CHEBI:29950"/>
        <dbReference type="ChEBI" id="CHEBI:30616"/>
        <dbReference type="ChEBI" id="CHEBI:33019"/>
        <dbReference type="ChEBI" id="CHEBI:61963"/>
        <dbReference type="ChEBI" id="CHEBI:65315"/>
        <dbReference type="ChEBI" id="CHEBI:87170"/>
        <dbReference type="ChEBI" id="CHEBI:456215"/>
        <dbReference type="EC" id="2.8.1.13"/>
    </reaction>
</comment>